<feature type="transmembrane region" description="Helical" evidence="6">
    <location>
        <begin position="157"/>
        <end position="176"/>
    </location>
</feature>
<keyword evidence="8" id="KW-1185">Reference proteome</keyword>
<proteinExistence type="inferred from homology"/>
<accession>A0AAV8TYA9</accession>
<feature type="transmembrane region" description="Helical" evidence="6">
    <location>
        <begin position="188"/>
        <end position="205"/>
    </location>
</feature>
<name>A0AAV8TYA9_9ROSI</name>
<evidence type="ECO:0000256" key="1">
    <source>
        <dbReference type="ARBA" id="ARBA00004141"/>
    </source>
</evidence>
<keyword evidence="3 6" id="KW-0812">Transmembrane</keyword>
<dbReference type="Proteomes" id="UP001159364">
    <property type="component" value="Linkage Group LG03"/>
</dbReference>
<dbReference type="GO" id="GO:0016020">
    <property type="term" value="C:membrane"/>
    <property type="evidence" value="ECO:0007669"/>
    <property type="project" value="UniProtKB-SubCell"/>
</dbReference>
<dbReference type="AlphaFoldDB" id="A0AAV8TYA9"/>
<comment type="caution">
    <text evidence="7">The sequence shown here is derived from an EMBL/GenBank/DDBJ whole genome shotgun (WGS) entry which is preliminary data.</text>
</comment>
<evidence type="ECO:0000313" key="8">
    <source>
        <dbReference type="Proteomes" id="UP001159364"/>
    </source>
</evidence>
<comment type="similarity">
    <text evidence="2">Belongs to the TMEM45 family.</text>
</comment>
<evidence type="ECO:0000256" key="6">
    <source>
        <dbReference type="SAM" id="Phobius"/>
    </source>
</evidence>
<organism evidence="7 8">
    <name type="scientific">Erythroxylum novogranatense</name>
    <dbReference type="NCBI Taxonomy" id="1862640"/>
    <lineage>
        <taxon>Eukaryota</taxon>
        <taxon>Viridiplantae</taxon>
        <taxon>Streptophyta</taxon>
        <taxon>Embryophyta</taxon>
        <taxon>Tracheophyta</taxon>
        <taxon>Spermatophyta</taxon>
        <taxon>Magnoliopsida</taxon>
        <taxon>eudicotyledons</taxon>
        <taxon>Gunneridae</taxon>
        <taxon>Pentapetalae</taxon>
        <taxon>rosids</taxon>
        <taxon>fabids</taxon>
        <taxon>Malpighiales</taxon>
        <taxon>Erythroxylaceae</taxon>
        <taxon>Erythroxylum</taxon>
    </lineage>
</organism>
<keyword evidence="5 6" id="KW-0472">Membrane</keyword>
<evidence type="ECO:0000313" key="7">
    <source>
        <dbReference type="EMBL" id="KAJ8770835.1"/>
    </source>
</evidence>
<dbReference type="PANTHER" id="PTHR46285">
    <property type="entry name" value="PROTEINASE INHIBITOR I4, SERPIN (DUF716)-RELATED"/>
    <property type="match status" value="1"/>
</dbReference>
<sequence length="293" mass="33507">MTTSAHVVGHLTPGIGLMVLGFWHLFNHIKLHLQNPISYVSSPWFSTSKIKYLELYIIMLETSISMSIEVFFASEWHQLFHPNEAYPSNNLHNYEHSIILTTFFVYAGFAIILDILKPKARYALTQSLLALAFVQVLFLIHFHAADHVGIEGQYHSLFEITLVVSLATILLGIRYPRSFIISFIRSTCFIYQGFWFAFTGFMLWTPSMVPKGCSLYPEGGRQMVRCNGDEDLSRAKSLANIQFSWGLIAVTIIVVSFYLILNKLHTKKIEYSKLSSETLMFEEDSDDVETPKK</sequence>
<gene>
    <name evidence="7" type="ORF">K2173_021750</name>
</gene>
<evidence type="ECO:0000256" key="5">
    <source>
        <dbReference type="ARBA" id="ARBA00023136"/>
    </source>
</evidence>
<evidence type="ECO:0000256" key="2">
    <source>
        <dbReference type="ARBA" id="ARBA00006948"/>
    </source>
</evidence>
<dbReference type="EMBL" id="JAIWQS010000003">
    <property type="protein sequence ID" value="KAJ8770835.1"/>
    <property type="molecule type" value="Genomic_DNA"/>
</dbReference>
<feature type="transmembrane region" description="Helical" evidence="6">
    <location>
        <begin position="128"/>
        <end position="145"/>
    </location>
</feature>
<feature type="transmembrane region" description="Helical" evidence="6">
    <location>
        <begin position="243"/>
        <end position="261"/>
    </location>
</feature>
<feature type="transmembrane region" description="Helical" evidence="6">
    <location>
        <begin position="94"/>
        <end position="116"/>
    </location>
</feature>
<protein>
    <submittedName>
        <fullName evidence="7">Uncharacterized protein</fullName>
    </submittedName>
</protein>
<evidence type="ECO:0000256" key="3">
    <source>
        <dbReference type="ARBA" id="ARBA00022692"/>
    </source>
</evidence>
<keyword evidence="4 6" id="KW-1133">Transmembrane helix</keyword>
<dbReference type="PANTHER" id="PTHR46285:SF3">
    <property type="entry name" value="PROTEINASE INHIBITOR I4, SERPIN (DUF716)"/>
    <property type="match status" value="1"/>
</dbReference>
<evidence type="ECO:0000256" key="4">
    <source>
        <dbReference type="ARBA" id="ARBA00022989"/>
    </source>
</evidence>
<reference evidence="7 8" key="1">
    <citation type="submission" date="2021-09" db="EMBL/GenBank/DDBJ databases">
        <title>Genomic insights and catalytic innovation underlie evolution of tropane alkaloids biosynthesis.</title>
        <authorList>
            <person name="Wang Y.-J."/>
            <person name="Tian T."/>
            <person name="Huang J.-P."/>
            <person name="Huang S.-X."/>
        </authorList>
    </citation>
    <scope>NUCLEOTIDE SEQUENCE [LARGE SCALE GENOMIC DNA]</scope>
    <source>
        <strain evidence="7">KIB-2018</strain>
        <tissue evidence="7">Leaf</tissue>
    </source>
</reference>
<feature type="transmembrane region" description="Helical" evidence="6">
    <location>
        <begin position="6"/>
        <end position="26"/>
    </location>
</feature>
<dbReference type="Pfam" id="PF04819">
    <property type="entry name" value="DUF716"/>
    <property type="match status" value="1"/>
</dbReference>
<comment type="subcellular location">
    <subcellularLocation>
        <location evidence="1">Membrane</location>
        <topology evidence="1">Multi-pass membrane protein</topology>
    </subcellularLocation>
</comment>
<dbReference type="InterPro" id="IPR006904">
    <property type="entry name" value="DUF716"/>
</dbReference>